<feature type="binding site" evidence="17">
    <location>
        <position position="316"/>
    </location>
    <ligand>
        <name>(6S)-NADPHX</name>
        <dbReference type="ChEBI" id="CHEBI:64076"/>
    </ligand>
</feature>
<evidence type="ECO:0000259" key="20">
    <source>
        <dbReference type="PROSITE" id="PS51383"/>
    </source>
</evidence>
<dbReference type="HAMAP" id="MF_01965">
    <property type="entry name" value="NADHX_dehydratase"/>
    <property type="match status" value="1"/>
</dbReference>
<keyword evidence="6 17" id="KW-0547">Nucleotide-binding</keyword>
<evidence type="ECO:0000256" key="13">
    <source>
        <dbReference type="ARBA" id="ARBA00023268"/>
    </source>
</evidence>
<evidence type="ECO:0000256" key="5">
    <source>
        <dbReference type="ARBA" id="ARBA00022723"/>
    </source>
</evidence>
<dbReference type="GO" id="GO:0052855">
    <property type="term" value="F:ADP-dependent NAD(P)H-hydrate dehydratase activity"/>
    <property type="evidence" value="ECO:0007669"/>
    <property type="project" value="UniProtKB-UniRule"/>
</dbReference>
<dbReference type="InterPro" id="IPR004443">
    <property type="entry name" value="YjeF_N_dom"/>
</dbReference>
<dbReference type="NCBIfam" id="TIGR00197">
    <property type="entry name" value="yjeF_nterm"/>
    <property type="match status" value="1"/>
</dbReference>
<evidence type="ECO:0000256" key="12">
    <source>
        <dbReference type="ARBA" id="ARBA00023239"/>
    </source>
</evidence>
<keyword evidence="22" id="KW-0808">Transferase</keyword>
<dbReference type="GO" id="GO:0046496">
    <property type="term" value="P:nicotinamide nucleotide metabolic process"/>
    <property type="evidence" value="ECO:0007669"/>
    <property type="project" value="UniProtKB-UniRule"/>
</dbReference>
<dbReference type="GO" id="GO:0046872">
    <property type="term" value="F:metal ion binding"/>
    <property type="evidence" value="ECO:0007669"/>
    <property type="project" value="UniProtKB-UniRule"/>
</dbReference>
<feature type="domain" description="YjeF N-terminal" evidence="21">
    <location>
        <begin position="17"/>
        <end position="219"/>
    </location>
</feature>
<dbReference type="InterPro" id="IPR036652">
    <property type="entry name" value="YjeF_N_dom_sf"/>
</dbReference>
<evidence type="ECO:0000313" key="22">
    <source>
        <dbReference type="EMBL" id="TDR29086.1"/>
    </source>
</evidence>
<dbReference type="GO" id="GO:0052856">
    <property type="term" value="F:NAD(P)HX epimerase activity"/>
    <property type="evidence" value="ECO:0007669"/>
    <property type="project" value="UniProtKB-UniRule"/>
</dbReference>
<dbReference type="EMBL" id="SNZE01000026">
    <property type="protein sequence ID" value="TDR29086.1"/>
    <property type="molecule type" value="Genomic_DNA"/>
</dbReference>
<dbReference type="InterPro" id="IPR030677">
    <property type="entry name" value="Nnr"/>
</dbReference>
<evidence type="ECO:0000256" key="19">
    <source>
        <dbReference type="PIRNR" id="PIRNR017184"/>
    </source>
</evidence>
<comment type="caution">
    <text evidence="22">The sequence shown here is derived from an EMBL/GenBank/DDBJ whole genome shotgun (WGS) entry which is preliminary data.</text>
</comment>
<keyword evidence="12 17" id="KW-0456">Lyase</keyword>
<feature type="binding site" evidence="17">
    <location>
        <position position="262"/>
    </location>
    <ligand>
        <name>(6S)-NADPHX</name>
        <dbReference type="ChEBI" id="CHEBI:64076"/>
    </ligand>
</feature>
<dbReference type="Pfam" id="PF03853">
    <property type="entry name" value="YjeF_N"/>
    <property type="match status" value="1"/>
</dbReference>
<dbReference type="NCBIfam" id="TIGR00196">
    <property type="entry name" value="yjeF_cterm"/>
    <property type="match status" value="1"/>
</dbReference>
<comment type="catalytic activity">
    <reaction evidence="16 17 19">
        <text>(6S)-NADPHX + ADP = AMP + phosphate + NADPH + H(+)</text>
        <dbReference type="Rhea" id="RHEA:32235"/>
        <dbReference type="ChEBI" id="CHEBI:15378"/>
        <dbReference type="ChEBI" id="CHEBI:43474"/>
        <dbReference type="ChEBI" id="CHEBI:57783"/>
        <dbReference type="ChEBI" id="CHEBI:64076"/>
        <dbReference type="ChEBI" id="CHEBI:456215"/>
        <dbReference type="ChEBI" id="CHEBI:456216"/>
        <dbReference type="EC" id="4.2.1.136"/>
    </reaction>
</comment>
<comment type="similarity">
    <text evidence="3 19">In the N-terminal section; belongs to the NnrE/AIBP family.</text>
</comment>
<dbReference type="InterPro" id="IPR000631">
    <property type="entry name" value="CARKD"/>
</dbReference>
<evidence type="ECO:0000256" key="3">
    <source>
        <dbReference type="ARBA" id="ARBA00006001"/>
    </source>
</evidence>
<comment type="cofactor">
    <cofactor evidence="18 19">
        <name>K(+)</name>
        <dbReference type="ChEBI" id="CHEBI:29103"/>
    </cofactor>
    <text evidence="18 19">Binds 1 potassium ion per subunit.</text>
</comment>
<dbReference type="PANTHER" id="PTHR12592:SF0">
    <property type="entry name" value="ATP-DEPENDENT (S)-NAD(P)H-HYDRATE DEHYDRATASE"/>
    <property type="match status" value="1"/>
</dbReference>
<dbReference type="PROSITE" id="PS01050">
    <property type="entry name" value="YJEF_C_2"/>
    <property type="match status" value="1"/>
</dbReference>
<evidence type="ECO:0000313" key="23">
    <source>
        <dbReference type="Proteomes" id="UP000294480"/>
    </source>
</evidence>
<comment type="function">
    <text evidence="18">Catalyzes the epimerization of the S- and R-forms of NAD(P)HX, a damaged form of NAD(P)H that is a result of enzymatic or heat-dependent hydration. This is a prerequisite for the S-specific NAD(P)H-hydrate dehydratase to allow the repair of both epimers of NAD(P)HX.</text>
</comment>
<sequence length="501" mass="52031">MSPSLHQTISILDVPALRMIEQDAERDGVDLMALAALSIADRVSARYPSSSCVWIAAGVGNNGGDALFAAQILHQRGFHVQCMVMQPPVSRRTQAALAECETLNIPIVRDVALLHDLSQLKPAPNLIIDGLLGIGINRAPSDELAGLIAFLNQMNTPILALDVPSGLNAETGEALGEVIRATDTLTFIAQKSGLWMADGADCAGQVLLADLNVNKDAYQSTAGALNLEHDAARIKLKRPRNSHKGRFGSVAVVGGHVGMLGAALLAGRAALAAGAGKVWLNVLDERLAVDVFAPELMIRLANANLGDAHALAIGMGLGQDEAAQLALSHALGYHKASVLDADALNLIAHSPLSETYKTTLRTRTLPAVLTPHPTEAARLLKSSTLDVQANRVAAARRIAREFASVVVLKGAGTVIAHPNGAFKINTTGGSALAVAGQGDVLSGAIAALLGMDIAPFDAACLAVYMHGLAGDAYEAQANGSIGLSASATVPRISSVLNQWLL</sequence>
<evidence type="ECO:0000256" key="8">
    <source>
        <dbReference type="ARBA" id="ARBA00022857"/>
    </source>
</evidence>
<comment type="catalytic activity">
    <reaction evidence="2 18 19">
        <text>(6R)-NADPHX = (6S)-NADPHX</text>
        <dbReference type="Rhea" id="RHEA:32227"/>
        <dbReference type="ChEBI" id="CHEBI:64076"/>
        <dbReference type="ChEBI" id="CHEBI:64077"/>
        <dbReference type="EC" id="5.1.99.6"/>
    </reaction>
</comment>
<dbReference type="AlphaFoldDB" id="A0A4R6Y1Q5"/>
<protein>
    <recommendedName>
        <fullName evidence="19">Bifunctional NAD(P)H-hydrate repair enzyme</fullName>
    </recommendedName>
    <alternativeName>
        <fullName evidence="19">Nicotinamide nucleotide repair protein</fullName>
    </alternativeName>
    <domain>
        <recommendedName>
            <fullName evidence="19">ADP-dependent (S)-NAD(P)H-hydrate dehydratase</fullName>
            <ecNumber evidence="19">4.2.1.136</ecNumber>
        </recommendedName>
        <alternativeName>
            <fullName evidence="19">ADP-dependent NAD(P)HX dehydratase</fullName>
        </alternativeName>
    </domain>
    <domain>
        <recommendedName>
            <fullName evidence="19">NAD(P)H-hydrate epimerase</fullName>
            <ecNumber evidence="19">5.1.99.6</ecNumber>
        </recommendedName>
    </domain>
</protein>
<keyword evidence="11 18" id="KW-0413">Isomerase</keyword>
<comment type="cofactor">
    <cofactor evidence="17">
        <name>Mg(2+)</name>
        <dbReference type="ChEBI" id="CHEBI:18420"/>
    </cofactor>
</comment>
<organism evidence="22 23">
    <name type="scientific">Hydromonas duriensis</name>
    <dbReference type="NCBI Taxonomy" id="1527608"/>
    <lineage>
        <taxon>Bacteria</taxon>
        <taxon>Pseudomonadati</taxon>
        <taxon>Pseudomonadota</taxon>
        <taxon>Betaproteobacteria</taxon>
        <taxon>Burkholderiales</taxon>
        <taxon>Burkholderiaceae</taxon>
        <taxon>Hydromonas</taxon>
    </lineage>
</organism>
<dbReference type="GO" id="GO:0016301">
    <property type="term" value="F:kinase activity"/>
    <property type="evidence" value="ECO:0007669"/>
    <property type="project" value="UniProtKB-KW"/>
</dbReference>
<feature type="binding site" evidence="18">
    <location>
        <position position="165"/>
    </location>
    <ligand>
        <name>K(+)</name>
        <dbReference type="ChEBI" id="CHEBI:29103"/>
    </ligand>
</feature>
<dbReference type="GO" id="GO:0005524">
    <property type="term" value="F:ATP binding"/>
    <property type="evidence" value="ECO:0007669"/>
    <property type="project" value="UniProtKB-UniRule"/>
</dbReference>
<dbReference type="RefSeq" id="WP_133621353.1">
    <property type="nucleotide sequence ID" value="NZ_SNZE01000026.1"/>
</dbReference>
<feature type="domain" description="YjeF C-terminal" evidence="20">
    <location>
        <begin position="227"/>
        <end position="499"/>
    </location>
</feature>
<evidence type="ECO:0000256" key="11">
    <source>
        <dbReference type="ARBA" id="ARBA00023235"/>
    </source>
</evidence>
<comment type="catalytic activity">
    <reaction evidence="1 18 19">
        <text>(6R)-NADHX = (6S)-NADHX</text>
        <dbReference type="Rhea" id="RHEA:32215"/>
        <dbReference type="ChEBI" id="CHEBI:64074"/>
        <dbReference type="ChEBI" id="CHEBI:64075"/>
        <dbReference type="EC" id="5.1.99.6"/>
    </reaction>
</comment>
<proteinExistence type="inferred from homology"/>
<dbReference type="SUPFAM" id="SSF64153">
    <property type="entry name" value="YjeF N-terminal domain-like"/>
    <property type="match status" value="1"/>
</dbReference>
<dbReference type="PANTHER" id="PTHR12592">
    <property type="entry name" value="ATP-DEPENDENT (S)-NAD(P)H-HYDRATE DEHYDRATASE FAMILY MEMBER"/>
    <property type="match status" value="1"/>
</dbReference>
<comment type="subunit">
    <text evidence="17">Homotetramer.</text>
</comment>
<dbReference type="Proteomes" id="UP000294480">
    <property type="component" value="Unassembled WGS sequence"/>
</dbReference>
<evidence type="ECO:0000256" key="17">
    <source>
        <dbReference type="HAMAP-Rule" id="MF_01965"/>
    </source>
</evidence>
<keyword evidence="13" id="KW-0511">Multifunctional enzyme</keyword>
<evidence type="ECO:0000256" key="1">
    <source>
        <dbReference type="ARBA" id="ARBA00000013"/>
    </source>
</evidence>
<gene>
    <name evidence="17" type="primary">nnrD</name>
    <name evidence="18" type="synonym">nnrE</name>
    <name evidence="22" type="ORF">DFR44_1267</name>
</gene>
<dbReference type="InterPro" id="IPR017953">
    <property type="entry name" value="Carbohydrate_kinase_pred_CS"/>
</dbReference>
<comment type="catalytic activity">
    <reaction evidence="15 17 19">
        <text>(6S)-NADHX + ADP = AMP + phosphate + NADH + H(+)</text>
        <dbReference type="Rhea" id="RHEA:32223"/>
        <dbReference type="ChEBI" id="CHEBI:15378"/>
        <dbReference type="ChEBI" id="CHEBI:43474"/>
        <dbReference type="ChEBI" id="CHEBI:57945"/>
        <dbReference type="ChEBI" id="CHEBI:64074"/>
        <dbReference type="ChEBI" id="CHEBI:456215"/>
        <dbReference type="ChEBI" id="CHEBI:456216"/>
        <dbReference type="EC" id="4.2.1.136"/>
    </reaction>
</comment>
<keyword evidence="10 17" id="KW-0520">NAD</keyword>
<comment type="function">
    <text evidence="14 19">Bifunctional enzyme that catalyzes the epimerization of the S- and R-forms of NAD(P)HX and the dehydration of the S-form of NAD(P)HX at the expense of ADP, which is converted to AMP. This allows the repair of both epimers of NAD(P)HX, a damaged form of NAD(P)H that is a result of enzymatic or heat-dependent hydration.</text>
</comment>
<dbReference type="Pfam" id="PF01256">
    <property type="entry name" value="Carb_kinase"/>
    <property type="match status" value="1"/>
</dbReference>
<dbReference type="EC" id="4.2.1.136" evidence="19"/>
<evidence type="ECO:0000259" key="21">
    <source>
        <dbReference type="PROSITE" id="PS51385"/>
    </source>
</evidence>
<evidence type="ECO:0000256" key="9">
    <source>
        <dbReference type="ARBA" id="ARBA00022958"/>
    </source>
</evidence>
<evidence type="ECO:0000256" key="15">
    <source>
        <dbReference type="ARBA" id="ARBA00048238"/>
    </source>
</evidence>
<keyword evidence="7 17" id="KW-0067">ATP-binding</keyword>
<evidence type="ECO:0000256" key="10">
    <source>
        <dbReference type="ARBA" id="ARBA00023027"/>
    </source>
</evidence>
<comment type="caution">
    <text evidence="18">Lacks conserved residue(s) required for the propagation of feature annotation.</text>
</comment>
<dbReference type="PROSITE" id="PS51385">
    <property type="entry name" value="YJEF_N"/>
    <property type="match status" value="1"/>
</dbReference>
<keyword evidence="9 18" id="KW-0630">Potassium</keyword>
<feature type="binding site" evidence="18">
    <location>
        <begin position="61"/>
        <end position="65"/>
    </location>
    <ligand>
        <name>(6S)-NADPHX</name>
        <dbReference type="ChEBI" id="CHEBI:64076"/>
    </ligand>
</feature>
<dbReference type="CDD" id="cd01171">
    <property type="entry name" value="YXKO-related"/>
    <property type="match status" value="1"/>
</dbReference>
<feature type="binding site" evidence="18">
    <location>
        <position position="129"/>
    </location>
    <ligand>
        <name>K(+)</name>
        <dbReference type="ChEBI" id="CHEBI:29103"/>
    </ligand>
</feature>
<keyword evidence="5 18" id="KW-0479">Metal-binding</keyword>
<evidence type="ECO:0000256" key="18">
    <source>
        <dbReference type="HAMAP-Rule" id="MF_01966"/>
    </source>
</evidence>
<evidence type="ECO:0000256" key="7">
    <source>
        <dbReference type="ARBA" id="ARBA00022840"/>
    </source>
</evidence>
<reference evidence="22 23" key="1">
    <citation type="submission" date="2019-03" db="EMBL/GenBank/DDBJ databases">
        <title>Genomic Encyclopedia of Type Strains, Phase IV (KMG-IV): sequencing the most valuable type-strain genomes for metagenomic binning, comparative biology and taxonomic classification.</title>
        <authorList>
            <person name="Goeker M."/>
        </authorList>
    </citation>
    <scope>NUCLEOTIDE SEQUENCE [LARGE SCALE GENOMIC DNA]</scope>
    <source>
        <strain evidence="22 23">DSM 102852</strain>
    </source>
</reference>
<evidence type="ECO:0000256" key="16">
    <source>
        <dbReference type="ARBA" id="ARBA00049209"/>
    </source>
</evidence>
<comment type="similarity">
    <text evidence="4 19">In the C-terminal section; belongs to the NnrD/CARKD family.</text>
</comment>
<feature type="binding site" evidence="17">
    <location>
        <position position="438"/>
    </location>
    <ligand>
        <name>AMP</name>
        <dbReference type="ChEBI" id="CHEBI:456215"/>
    </ligand>
</feature>
<evidence type="ECO:0000256" key="14">
    <source>
        <dbReference type="ARBA" id="ARBA00025153"/>
    </source>
</evidence>
<dbReference type="SUPFAM" id="SSF53613">
    <property type="entry name" value="Ribokinase-like"/>
    <property type="match status" value="1"/>
</dbReference>
<feature type="binding site" evidence="17">
    <location>
        <position position="439"/>
    </location>
    <ligand>
        <name>(6S)-NADPHX</name>
        <dbReference type="ChEBI" id="CHEBI:64076"/>
    </ligand>
</feature>
<keyword evidence="8 17" id="KW-0521">NADP</keyword>
<dbReference type="Gene3D" id="3.40.1190.20">
    <property type="match status" value="1"/>
</dbReference>
<dbReference type="OrthoDB" id="9806925at2"/>
<comment type="similarity">
    <text evidence="18">Belongs to the NnrE/AIBP family.</text>
</comment>
<name>A0A4R6Y1Q5_9BURK</name>
<comment type="similarity">
    <text evidence="17">Belongs to the NnrD/CARKD family.</text>
</comment>
<dbReference type="HAMAP" id="MF_01966">
    <property type="entry name" value="NADHX_epimerase"/>
    <property type="match status" value="1"/>
</dbReference>
<keyword evidence="23" id="KW-1185">Reference proteome</keyword>
<dbReference type="PIRSF" id="PIRSF017184">
    <property type="entry name" value="Nnr"/>
    <property type="match status" value="1"/>
</dbReference>
<dbReference type="PROSITE" id="PS51383">
    <property type="entry name" value="YJEF_C_3"/>
    <property type="match status" value="1"/>
</dbReference>
<accession>A0A4R6Y1Q5</accession>
<evidence type="ECO:0000256" key="6">
    <source>
        <dbReference type="ARBA" id="ARBA00022741"/>
    </source>
</evidence>
<keyword evidence="22" id="KW-0418">Kinase</keyword>
<evidence type="ECO:0000256" key="4">
    <source>
        <dbReference type="ARBA" id="ARBA00009524"/>
    </source>
</evidence>
<feature type="binding site" evidence="18">
    <location>
        <begin position="133"/>
        <end position="139"/>
    </location>
    <ligand>
        <name>(6S)-NADPHX</name>
        <dbReference type="ChEBI" id="CHEBI:64076"/>
    </ligand>
</feature>
<evidence type="ECO:0000256" key="2">
    <source>
        <dbReference type="ARBA" id="ARBA00000909"/>
    </source>
</evidence>
<feature type="binding site" evidence="18">
    <location>
        <position position="162"/>
    </location>
    <ligand>
        <name>(6S)-NADPHX</name>
        <dbReference type="ChEBI" id="CHEBI:64076"/>
    </ligand>
</feature>
<feature type="binding site" evidence="17">
    <location>
        <position position="372"/>
    </location>
    <ligand>
        <name>(6S)-NADPHX</name>
        <dbReference type="ChEBI" id="CHEBI:64076"/>
    </ligand>
</feature>
<dbReference type="Gene3D" id="3.40.50.10260">
    <property type="entry name" value="YjeF N-terminal domain"/>
    <property type="match status" value="1"/>
</dbReference>
<dbReference type="EC" id="5.1.99.6" evidence="19"/>
<dbReference type="GO" id="GO:0110051">
    <property type="term" value="P:metabolite repair"/>
    <property type="evidence" value="ECO:0007669"/>
    <property type="project" value="TreeGrafter"/>
</dbReference>
<dbReference type="InterPro" id="IPR029056">
    <property type="entry name" value="Ribokinase-like"/>
</dbReference>
<feature type="binding site" evidence="18">
    <location>
        <position position="62"/>
    </location>
    <ligand>
        <name>K(+)</name>
        <dbReference type="ChEBI" id="CHEBI:29103"/>
    </ligand>
</feature>
<feature type="binding site" evidence="17">
    <location>
        <begin position="409"/>
        <end position="413"/>
    </location>
    <ligand>
        <name>AMP</name>
        <dbReference type="ChEBI" id="CHEBI:456215"/>
    </ligand>
</feature>
<comment type="function">
    <text evidence="17">Catalyzes the dehydration of the S-form of NAD(P)HX at the expense of ADP, which is converted to AMP. Together with NAD(P)HX epimerase, which catalyzes the epimerization of the S- and R-forms, the enzyme allows the repair of both epimers of NAD(P)HX, a damaged form of NAD(P)H that is a result of enzymatic or heat-dependent hydration.</text>
</comment>